<organism evidence="1">
    <name type="scientific">marine sediment metagenome</name>
    <dbReference type="NCBI Taxonomy" id="412755"/>
    <lineage>
        <taxon>unclassified sequences</taxon>
        <taxon>metagenomes</taxon>
        <taxon>ecological metagenomes</taxon>
    </lineage>
</organism>
<comment type="caution">
    <text evidence="1">The sequence shown here is derived from an EMBL/GenBank/DDBJ whole genome shotgun (WGS) entry which is preliminary data.</text>
</comment>
<name>A0A0F9ND57_9ZZZZ</name>
<proteinExistence type="predicted"/>
<dbReference type="AlphaFoldDB" id="A0A0F9ND57"/>
<gene>
    <name evidence="1" type="ORF">LCGC14_1351210</name>
</gene>
<reference evidence="1" key="1">
    <citation type="journal article" date="2015" name="Nature">
        <title>Complex archaea that bridge the gap between prokaryotes and eukaryotes.</title>
        <authorList>
            <person name="Spang A."/>
            <person name="Saw J.H."/>
            <person name="Jorgensen S.L."/>
            <person name="Zaremba-Niedzwiedzka K."/>
            <person name="Martijn J."/>
            <person name="Lind A.E."/>
            <person name="van Eijk R."/>
            <person name="Schleper C."/>
            <person name="Guy L."/>
            <person name="Ettema T.J."/>
        </authorList>
    </citation>
    <scope>NUCLEOTIDE SEQUENCE</scope>
</reference>
<protein>
    <submittedName>
        <fullName evidence="1">Uncharacterized protein</fullName>
    </submittedName>
</protein>
<dbReference type="EMBL" id="LAZR01008351">
    <property type="protein sequence ID" value="KKM79302.1"/>
    <property type="molecule type" value="Genomic_DNA"/>
</dbReference>
<sequence>MRFKKLTLNQEGQWLNIILISLPEITGNKKRLNATQQLIINEAQELIIKGTAMALGYDNMHTGQESNITA</sequence>
<evidence type="ECO:0000313" key="1">
    <source>
        <dbReference type="EMBL" id="KKM79302.1"/>
    </source>
</evidence>
<accession>A0A0F9ND57</accession>